<accession>J3ML81</accession>
<reference evidence="1" key="1">
    <citation type="journal article" date="2013" name="Nat. Commun.">
        <title>Whole-genome sequencing of Oryza brachyantha reveals mechanisms underlying Oryza genome evolution.</title>
        <authorList>
            <person name="Chen J."/>
            <person name="Huang Q."/>
            <person name="Gao D."/>
            <person name="Wang J."/>
            <person name="Lang Y."/>
            <person name="Liu T."/>
            <person name="Li B."/>
            <person name="Bai Z."/>
            <person name="Luis Goicoechea J."/>
            <person name="Liang C."/>
            <person name="Chen C."/>
            <person name="Zhang W."/>
            <person name="Sun S."/>
            <person name="Liao Y."/>
            <person name="Zhang X."/>
            <person name="Yang L."/>
            <person name="Song C."/>
            <person name="Wang M."/>
            <person name="Shi J."/>
            <person name="Liu G."/>
            <person name="Liu J."/>
            <person name="Zhou H."/>
            <person name="Zhou W."/>
            <person name="Yu Q."/>
            <person name="An N."/>
            <person name="Chen Y."/>
            <person name="Cai Q."/>
            <person name="Wang B."/>
            <person name="Liu B."/>
            <person name="Min J."/>
            <person name="Huang Y."/>
            <person name="Wu H."/>
            <person name="Li Z."/>
            <person name="Zhang Y."/>
            <person name="Yin Y."/>
            <person name="Song W."/>
            <person name="Jiang J."/>
            <person name="Jackson S.A."/>
            <person name="Wing R.A."/>
            <person name="Wang J."/>
            <person name="Chen M."/>
        </authorList>
    </citation>
    <scope>NUCLEOTIDE SEQUENCE [LARGE SCALE GENOMIC DNA]</scope>
    <source>
        <strain evidence="1">cv. IRGC 101232</strain>
    </source>
</reference>
<reference evidence="1" key="2">
    <citation type="submission" date="2013-04" db="UniProtKB">
        <authorList>
            <consortium name="EnsemblPlants"/>
        </authorList>
    </citation>
    <scope>IDENTIFICATION</scope>
</reference>
<evidence type="ECO:0000313" key="2">
    <source>
        <dbReference type="Proteomes" id="UP000006038"/>
    </source>
</evidence>
<name>J3ML81_ORYBR</name>
<dbReference type="HOGENOM" id="CLU_2625922_0_0_1"/>
<dbReference type="EnsemblPlants" id="OB07G21630.1">
    <property type="protein sequence ID" value="OB07G21630.1"/>
    <property type="gene ID" value="OB07G21630"/>
</dbReference>
<dbReference type="AlphaFoldDB" id="J3ML81"/>
<evidence type="ECO:0000313" key="1">
    <source>
        <dbReference type="EnsemblPlants" id="OB07G21630.1"/>
    </source>
</evidence>
<keyword evidence="2" id="KW-1185">Reference proteome</keyword>
<proteinExistence type="predicted"/>
<dbReference type="Proteomes" id="UP000006038">
    <property type="component" value="Chromosome 7"/>
</dbReference>
<sequence>MKKKKLIPTSPQQIVIQDVEVPWIMLQPPRYVSLSSTAFTVACGMPDYIIFSTPPNTFSLHLLAEVAVSAKRRRLIIS</sequence>
<protein>
    <submittedName>
        <fullName evidence="1">Uncharacterized protein</fullName>
    </submittedName>
</protein>
<dbReference type="Gramene" id="OB07G21630.1">
    <property type="protein sequence ID" value="OB07G21630.1"/>
    <property type="gene ID" value="OB07G21630"/>
</dbReference>
<organism evidence="1">
    <name type="scientific">Oryza brachyantha</name>
    <name type="common">malo sina</name>
    <dbReference type="NCBI Taxonomy" id="4533"/>
    <lineage>
        <taxon>Eukaryota</taxon>
        <taxon>Viridiplantae</taxon>
        <taxon>Streptophyta</taxon>
        <taxon>Embryophyta</taxon>
        <taxon>Tracheophyta</taxon>
        <taxon>Spermatophyta</taxon>
        <taxon>Magnoliopsida</taxon>
        <taxon>Liliopsida</taxon>
        <taxon>Poales</taxon>
        <taxon>Poaceae</taxon>
        <taxon>BOP clade</taxon>
        <taxon>Oryzoideae</taxon>
        <taxon>Oryzeae</taxon>
        <taxon>Oryzinae</taxon>
        <taxon>Oryza</taxon>
    </lineage>
</organism>